<organism evidence="12 13">
    <name type="scientific">Vibrio syngnathi</name>
    <dbReference type="NCBI Taxonomy" id="3034029"/>
    <lineage>
        <taxon>Bacteria</taxon>
        <taxon>Pseudomonadati</taxon>
        <taxon>Pseudomonadota</taxon>
        <taxon>Gammaproteobacteria</taxon>
        <taxon>Vibrionales</taxon>
        <taxon>Vibrionaceae</taxon>
        <taxon>Vibrio</taxon>
    </lineage>
</organism>
<evidence type="ECO:0000256" key="3">
    <source>
        <dbReference type="ARBA" id="ARBA00023027"/>
    </source>
</evidence>
<dbReference type="AlphaFoldDB" id="A0AA34XP83"/>
<dbReference type="Proteomes" id="UP000194136">
    <property type="component" value="Chromosome 1"/>
</dbReference>
<keyword evidence="13" id="KW-1185">Reference proteome</keyword>
<dbReference type="InterPro" id="IPR056147">
    <property type="entry name" value="NQRA_N"/>
</dbReference>
<proteinExistence type="inferred from homology"/>
<dbReference type="EMBL" id="CP017916">
    <property type="protein sequence ID" value="ARP39037.1"/>
    <property type="molecule type" value="Genomic_DNA"/>
</dbReference>
<keyword evidence="3 8" id="KW-0520">NAD</keyword>
<keyword evidence="2 8" id="KW-1278">Translocase</keyword>
<accession>A0AA34XP83</accession>
<evidence type="ECO:0000256" key="1">
    <source>
        <dbReference type="ARBA" id="ARBA00022448"/>
    </source>
</evidence>
<evidence type="ECO:0000259" key="11">
    <source>
        <dbReference type="Pfam" id="PF24836"/>
    </source>
</evidence>
<feature type="domain" description="Na(+)-translocating NADH-quinone reductase subunit A C-terminal" evidence="10">
    <location>
        <begin position="261"/>
        <end position="309"/>
    </location>
</feature>
<dbReference type="InterPro" id="IPR056148">
    <property type="entry name" value="NQRA_2nd"/>
</dbReference>
<keyword evidence="1 8" id="KW-0813">Transport</keyword>
<evidence type="ECO:0000256" key="2">
    <source>
        <dbReference type="ARBA" id="ARBA00022967"/>
    </source>
</evidence>
<evidence type="ECO:0000313" key="12">
    <source>
        <dbReference type="EMBL" id="ARP39037.1"/>
    </source>
</evidence>
<keyword evidence="12" id="KW-0560">Oxidoreductase</keyword>
<comment type="subunit">
    <text evidence="8">Composed of six subunits; NqrA, NqrB, NqrC, NqrD, NqrE and NqrF.</text>
</comment>
<dbReference type="InterPro" id="IPR008703">
    <property type="entry name" value="NqrA"/>
</dbReference>
<dbReference type="PANTHER" id="PTHR37839:SF1">
    <property type="entry name" value="NA(+)-TRANSLOCATING NADH-QUINONE REDUCTASE SUBUNIT A"/>
    <property type="match status" value="1"/>
</dbReference>
<evidence type="ECO:0000259" key="10">
    <source>
        <dbReference type="Pfam" id="PF11973"/>
    </source>
</evidence>
<keyword evidence="6 8" id="KW-0830">Ubiquinone</keyword>
<dbReference type="RefSeq" id="WP_086049946.1">
    <property type="nucleotide sequence ID" value="NZ_CP017916.1"/>
</dbReference>
<feature type="domain" description="NqrA second alpha/beta" evidence="11">
    <location>
        <begin position="113"/>
        <end position="256"/>
    </location>
</feature>
<dbReference type="Pfam" id="PF05896">
    <property type="entry name" value="NQRA_N"/>
    <property type="match status" value="1"/>
</dbReference>
<evidence type="ECO:0000256" key="5">
    <source>
        <dbReference type="ARBA" id="ARBA00023065"/>
    </source>
</evidence>
<dbReference type="Pfam" id="PF24836">
    <property type="entry name" value="NQRA_2nd"/>
    <property type="match status" value="1"/>
</dbReference>
<dbReference type="HAMAP" id="MF_00425">
    <property type="entry name" value="NqrA"/>
    <property type="match status" value="1"/>
</dbReference>
<name>A0AA34XP83_9VIBR</name>
<dbReference type="GO" id="GO:0006814">
    <property type="term" value="P:sodium ion transport"/>
    <property type="evidence" value="ECO:0007669"/>
    <property type="project" value="UniProtKB-UniRule"/>
</dbReference>
<evidence type="ECO:0000256" key="6">
    <source>
        <dbReference type="ARBA" id="ARBA00023075"/>
    </source>
</evidence>
<evidence type="ECO:0000256" key="7">
    <source>
        <dbReference type="ARBA" id="ARBA00023201"/>
    </source>
</evidence>
<comment type="function">
    <text evidence="8">NQR complex catalyzes the reduction of ubiquinone-1 to ubiquinol by two successive reactions, coupled with the transport of Na(+) ions from the cytoplasm to the periplasm. NqrA to NqrE are probably involved in the second step, the conversion of ubisemiquinone to ubiquinol.</text>
</comment>
<keyword evidence="7 8" id="KW-0739">Sodium transport</keyword>
<keyword evidence="5 8" id="KW-0406">Ion transport</keyword>
<evidence type="ECO:0000256" key="8">
    <source>
        <dbReference type="HAMAP-Rule" id="MF_00425"/>
    </source>
</evidence>
<feature type="domain" description="NqrA N-terminal barrel-sandwich hybrid" evidence="9">
    <location>
        <begin position="2"/>
        <end position="94"/>
    </location>
</feature>
<comment type="catalytic activity">
    <reaction evidence="8">
        <text>a ubiquinone + n Na(+)(in) + NADH + H(+) = a ubiquinol + n Na(+)(out) + NAD(+)</text>
        <dbReference type="Rhea" id="RHEA:47748"/>
        <dbReference type="Rhea" id="RHEA-COMP:9565"/>
        <dbReference type="Rhea" id="RHEA-COMP:9566"/>
        <dbReference type="ChEBI" id="CHEBI:15378"/>
        <dbReference type="ChEBI" id="CHEBI:16389"/>
        <dbReference type="ChEBI" id="CHEBI:17976"/>
        <dbReference type="ChEBI" id="CHEBI:29101"/>
        <dbReference type="ChEBI" id="CHEBI:57540"/>
        <dbReference type="ChEBI" id="CHEBI:57945"/>
        <dbReference type="EC" id="7.2.1.1"/>
    </reaction>
</comment>
<dbReference type="PANTHER" id="PTHR37839">
    <property type="entry name" value="NA(+)-TRANSLOCATING NADH-QUINONE REDUCTASE SUBUNIT A"/>
    <property type="match status" value="1"/>
</dbReference>
<dbReference type="NCBIfam" id="TIGR01936">
    <property type="entry name" value="nqrA"/>
    <property type="match status" value="1"/>
</dbReference>
<dbReference type="GO" id="GO:0016655">
    <property type="term" value="F:oxidoreductase activity, acting on NAD(P)H, quinone or similar compound as acceptor"/>
    <property type="evidence" value="ECO:0007669"/>
    <property type="project" value="UniProtKB-UniRule"/>
</dbReference>
<dbReference type="NCBIfam" id="NF003759">
    <property type="entry name" value="PRK05352.1-2"/>
    <property type="match status" value="1"/>
</dbReference>
<gene>
    <name evidence="8 12" type="primary">nqrA</name>
    <name evidence="12" type="ORF">K08M4_23040</name>
</gene>
<reference evidence="12 13" key="1">
    <citation type="submission" date="2016-10" db="EMBL/GenBank/DDBJ databases">
        <title>The High Quality Genome of Vibrio splendidus K08M4.</title>
        <authorList>
            <person name="Wendling C."/>
            <person name="Chibani C.M."/>
            <person name="Hertel R."/>
            <person name="Sproer C."/>
            <person name="Bunk B."/>
            <person name="Overmann J."/>
            <person name="Roth O."/>
            <person name="Liesegang H."/>
        </authorList>
    </citation>
    <scope>NUCLEOTIDE SEQUENCE [LARGE SCALE GENOMIC DNA]</scope>
    <source>
        <strain evidence="12 13">K08M4</strain>
    </source>
</reference>
<evidence type="ECO:0000259" key="9">
    <source>
        <dbReference type="Pfam" id="PF05896"/>
    </source>
</evidence>
<dbReference type="InterPro" id="IPR022615">
    <property type="entry name" value="NqrA_C_domain"/>
</dbReference>
<dbReference type="KEGG" id="vsy:K08M4_23040"/>
<evidence type="ECO:0000313" key="13">
    <source>
        <dbReference type="Proteomes" id="UP000194136"/>
    </source>
</evidence>
<sequence>MITIKKGLDLPIAGTPSQVINDGKSITKVALLGEEYVGMRPTMHARVGDEVKKGQVLFADKKNPGVVFTSPASGKVIEVNRGAKRVLQSVVIEVAGNEQLTFNSYEANQLASLDRETVKTQLVESGAWTALRTRPFSKVPAVDSETQAIFVTAMDTNPLAAEPELIINEQSDAFVAGLDLLSTLTNGKVYVCKKGTSLPRSAQSNVEEHVFDGPHPAGLAGTHMHYLYPVNAQNVAWSINYQDVIAFGKLFLTGEIYSERVVSLAGPVVNNPRLVRTQIGASLEELTDSELMPGEVRLISGSVLSGVHASGPHAYLGRYHQQVSVLREGRDKELFGWAMPGKNKFSVTRSFLGHVFKGQLFNMTTTTNGSDRSMVPIGNYEKVMPLDMEPTLLLRDLCAGDVDSAQALGALELDEEDLALCTFVCPGKYEYGQLLRECLDTIVKEG</sequence>
<evidence type="ECO:0000256" key="4">
    <source>
        <dbReference type="ARBA" id="ARBA00023053"/>
    </source>
</evidence>
<protein>
    <recommendedName>
        <fullName evidence="8">Na(+)-translocating NADH-quinone reductase subunit A</fullName>
        <shortName evidence="8">Na(+)-NQR subunit A</shortName>
        <shortName evidence="8">Na(+)-translocating NQR subunit A</shortName>
        <ecNumber evidence="8">7.2.1.1</ecNumber>
    </recommendedName>
    <alternativeName>
        <fullName evidence="8">NQR complex subunit A</fullName>
    </alternativeName>
    <alternativeName>
        <fullName evidence="8">NQR-1 subunit A</fullName>
    </alternativeName>
</protein>
<comment type="similarity">
    <text evidence="8">Belongs to the NqrA family.</text>
</comment>
<dbReference type="EC" id="7.2.1.1" evidence="8"/>
<keyword evidence="4 8" id="KW-0915">Sodium</keyword>
<dbReference type="Pfam" id="PF11973">
    <property type="entry name" value="NQRA_SLBB"/>
    <property type="match status" value="1"/>
</dbReference>